<feature type="compositionally biased region" description="Polar residues" evidence="6">
    <location>
        <begin position="480"/>
        <end position="523"/>
    </location>
</feature>
<evidence type="ECO:0000259" key="7">
    <source>
        <dbReference type="Pfam" id="PF09759"/>
    </source>
</evidence>
<dbReference type="GO" id="GO:0005829">
    <property type="term" value="C:cytosol"/>
    <property type="evidence" value="ECO:0007669"/>
    <property type="project" value="TreeGrafter"/>
</dbReference>
<dbReference type="EMBL" id="CP118381">
    <property type="protein sequence ID" value="WFD45213.1"/>
    <property type="molecule type" value="Genomic_DNA"/>
</dbReference>
<evidence type="ECO:0000256" key="6">
    <source>
        <dbReference type="SAM" id="MobiDB-lite"/>
    </source>
</evidence>
<evidence type="ECO:0000256" key="5">
    <source>
        <dbReference type="ARBA" id="ARBA00044801"/>
    </source>
</evidence>
<evidence type="ECO:0000256" key="4">
    <source>
        <dbReference type="ARBA" id="ARBA00044746"/>
    </source>
</evidence>
<dbReference type="Pfam" id="PF09759">
    <property type="entry name" value="Atx10homo_assoc"/>
    <property type="match status" value="1"/>
</dbReference>
<dbReference type="InterPro" id="IPR051374">
    <property type="entry name" value="Ataxin-10/CTR86_families"/>
</dbReference>
<feature type="compositionally biased region" description="Polar residues" evidence="6">
    <location>
        <begin position="448"/>
        <end position="467"/>
    </location>
</feature>
<dbReference type="PANTHER" id="PTHR13255:SF0">
    <property type="entry name" value="ATAXIN-10"/>
    <property type="match status" value="1"/>
</dbReference>
<evidence type="ECO:0000256" key="3">
    <source>
        <dbReference type="ARBA" id="ARBA00023306"/>
    </source>
</evidence>
<keyword evidence="9" id="KW-1185">Reference proteome</keyword>
<dbReference type="PANTHER" id="PTHR13255">
    <property type="entry name" value="ATAXIN-10"/>
    <property type="match status" value="1"/>
</dbReference>
<evidence type="ECO:0000256" key="1">
    <source>
        <dbReference type="ARBA" id="ARBA00008384"/>
    </source>
</evidence>
<feature type="domain" description="Ataxin-10" evidence="7">
    <location>
        <begin position="559"/>
        <end position="627"/>
    </location>
</feature>
<feature type="region of interest" description="Disordered" evidence="6">
    <location>
        <begin position="448"/>
        <end position="524"/>
    </location>
</feature>
<comment type="similarity">
    <text evidence="1">Belongs to the ataxin-10 family.</text>
</comment>
<accession>A0AAF0F9P5</accession>
<name>A0AAF0F9P5_9BASI</name>
<sequence>MAQLAVVQSAWVAWDNASPLAHEEQQQAITLTQNLTRAIGLGQALSELEARALWDWLAVRWGAWCEYDASHAQEKELRRAGADGMQALLALARNSAAQRSSADVVRRHWESVSMVMAHCLLFENMNEPALLPSVRTLAQVVANAGTCDSSLQQMIWHTHVLGHDSSCNPDAVQRLLSSSDTRTTLAAAVFLLNCIDTSYQQVKHGFLEQAEGPSSFARSLVENPAGLRIIETLLGVYEAELLAESSSDASSPMDQATEEVLRVIVAIIQRLFQCGVLGDLLEALSPPDDNAPRISSAQVSLLRVLAVYLEERLEQHKYERHTQSKSSRMLDCIVQTSQRYTQSITPLLSLFCQLSDYATQTMRQHMDSAEQVDLRGLIRAHMMLLALLHCLHLVGMCAQEDTAHQETSGDTEILAKMRDSKSGIVDACITLLHESNRFFPAQSPFQFSTTPSSAQTVKGATSDSTTRVIRPSRASKHENNQPQESNPATSTHSKPASTNEPVSTGQLSVPENHLPTQTSQQHPISDARPALYRLKSSVLQLLGTLAFEPPRVPHLPEVTMLQDRVREKGGLLDTLNLTQLDKNNPCTYDQLIKDIREYAIFTLRYLLAGNTASQNLIASLRPVQPNDSLLSENGHLSPE</sequence>
<keyword evidence="3" id="KW-0131">Cell cycle</keyword>
<comment type="function">
    <text evidence="4">May play a role in the regulation of cytokinesis.</text>
</comment>
<evidence type="ECO:0000313" key="9">
    <source>
        <dbReference type="Proteomes" id="UP001214628"/>
    </source>
</evidence>
<protein>
    <recommendedName>
        <fullName evidence="5">Ataxin-10 homolog</fullName>
    </recommendedName>
</protein>
<organism evidence="8 9">
    <name type="scientific">Malassezia psittaci</name>
    <dbReference type="NCBI Taxonomy" id="1821823"/>
    <lineage>
        <taxon>Eukaryota</taxon>
        <taxon>Fungi</taxon>
        <taxon>Dikarya</taxon>
        <taxon>Basidiomycota</taxon>
        <taxon>Ustilaginomycotina</taxon>
        <taxon>Malasseziomycetes</taxon>
        <taxon>Malasseziales</taxon>
        <taxon>Malasseziaceae</taxon>
        <taxon>Malassezia</taxon>
    </lineage>
</organism>
<gene>
    <name evidence="8" type="ORF">MPSI1_003891</name>
</gene>
<evidence type="ECO:0000256" key="2">
    <source>
        <dbReference type="ARBA" id="ARBA00022618"/>
    </source>
</evidence>
<keyword evidence="2" id="KW-0132">Cell division</keyword>
<dbReference type="Proteomes" id="UP001214628">
    <property type="component" value="Chromosome 7"/>
</dbReference>
<dbReference type="AlphaFoldDB" id="A0AAF0F9P5"/>
<dbReference type="InterPro" id="IPR019156">
    <property type="entry name" value="Ataxin-10_domain"/>
</dbReference>
<proteinExistence type="inferred from homology"/>
<evidence type="ECO:0000313" key="8">
    <source>
        <dbReference type="EMBL" id="WFD45213.1"/>
    </source>
</evidence>
<reference evidence="8" key="1">
    <citation type="submission" date="2023-02" db="EMBL/GenBank/DDBJ databases">
        <title>Mating type loci evolution in Malassezia.</title>
        <authorList>
            <person name="Coelho M.A."/>
        </authorList>
    </citation>
    <scope>NUCLEOTIDE SEQUENCE</scope>
    <source>
        <strain evidence="8">CBS 14136</strain>
    </source>
</reference>
<dbReference type="GO" id="GO:0051301">
    <property type="term" value="P:cell division"/>
    <property type="evidence" value="ECO:0007669"/>
    <property type="project" value="UniProtKB-KW"/>
</dbReference>